<comment type="caution">
    <text evidence="1">The sequence shown here is derived from an EMBL/GenBank/DDBJ whole genome shotgun (WGS) entry which is preliminary data.</text>
</comment>
<gene>
    <name evidence="1" type="ORF">ALQ07_200034</name>
</gene>
<dbReference type="Proteomes" id="UP000273140">
    <property type="component" value="Unassembled WGS sequence"/>
</dbReference>
<accession>A0A3M4KAE5</accession>
<dbReference type="EMBL" id="RBRB01000354">
    <property type="protein sequence ID" value="RMQ26302.1"/>
    <property type="molecule type" value="Genomic_DNA"/>
</dbReference>
<proteinExistence type="predicted"/>
<protein>
    <submittedName>
        <fullName evidence="1">Uncharacterized protein</fullName>
    </submittedName>
</protein>
<organism evidence="1 2">
    <name type="scientific">Pseudomonas syringae pv. actinidiae</name>
    <dbReference type="NCBI Taxonomy" id="103796"/>
    <lineage>
        <taxon>Bacteria</taxon>
        <taxon>Pseudomonadati</taxon>
        <taxon>Pseudomonadota</taxon>
        <taxon>Gammaproteobacteria</taxon>
        <taxon>Pseudomonadales</taxon>
        <taxon>Pseudomonadaceae</taxon>
        <taxon>Pseudomonas</taxon>
        <taxon>Pseudomonas syringae</taxon>
    </lineage>
</organism>
<reference evidence="1 2" key="1">
    <citation type="submission" date="2018-08" db="EMBL/GenBank/DDBJ databases">
        <title>Recombination of ecologically and evolutionarily significant loci maintains genetic cohesion in the Pseudomonas syringae species complex.</title>
        <authorList>
            <person name="Dillon M."/>
            <person name="Thakur S."/>
            <person name="Almeida R.N.D."/>
            <person name="Weir B.S."/>
            <person name="Guttman D.S."/>
        </authorList>
    </citation>
    <scope>NUCLEOTIDE SEQUENCE [LARGE SCALE GENOMIC DNA]</scope>
    <source>
        <strain evidence="1 2">ICMP 19074</strain>
    </source>
</reference>
<evidence type="ECO:0000313" key="1">
    <source>
        <dbReference type="EMBL" id="RMQ26302.1"/>
    </source>
</evidence>
<dbReference type="AlphaFoldDB" id="A0A3M4KAE5"/>
<evidence type="ECO:0000313" key="2">
    <source>
        <dbReference type="Proteomes" id="UP000273140"/>
    </source>
</evidence>
<sequence length="75" mass="8852">MLLWLRHTTGMRVIKLDWLQIGPAARSNTECTCAEITKGRQPRNVCLPSERCLTVLDAWLATRRQRHWVHEHSRF</sequence>
<name>A0A3M4KAE5_PSESF</name>